<dbReference type="Proteomes" id="UP000015105">
    <property type="component" value="Chromosome 2D"/>
</dbReference>
<reference evidence="1" key="5">
    <citation type="journal article" date="2021" name="G3 (Bethesda)">
        <title>Aegilops tauschii genome assembly Aet v5.0 features greater sequence contiguity and improved annotation.</title>
        <authorList>
            <person name="Wang L."/>
            <person name="Zhu T."/>
            <person name="Rodriguez J.C."/>
            <person name="Deal K.R."/>
            <person name="Dubcovsky J."/>
            <person name="McGuire P.E."/>
            <person name="Lux T."/>
            <person name="Spannagl M."/>
            <person name="Mayer K.F.X."/>
            <person name="Baldrich P."/>
            <person name="Meyers B.C."/>
            <person name="Huo N."/>
            <person name="Gu Y.Q."/>
            <person name="Zhou H."/>
            <person name="Devos K.M."/>
            <person name="Bennetzen J.L."/>
            <person name="Unver T."/>
            <person name="Budak H."/>
            <person name="Gulick P.J."/>
            <person name="Galiba G."/>
            <person name="Kalapos B."/>
            <person name="Nelson D.R."/>
            <person name="Li P."/>
            <person name="You F.M."/>
            <person name="Luo M.C."/>
            <person name="Dvorak J."/>
        </authorList>
    </citation>
    <scope>NUCLEOTIDE SEQUENCE [LARGE SCALE GENOMIC DNA]</scope>
    <source>
        <strain evidence="1">cv. AL8/78</strain>
    </source>
</reference>
<dbReference type="AlphaFoldDB" id="A0A453BCH3"/>
<keyword evidence="2" id="KW-1185">Reference proteome</keyword>
<name>A0A453BCH3_AEGTS</name>
<reference evidence="1" key="4">
    <citation type="submission" date="2019-03" db="UniProtKB">
        <authorList>
            <consortium name="EnsemblPlants"/>
        </authorList>
    </citation>
    <scope>IDENTIFICATION</scope>
</reference>
<dbReference type="EnsemblPlants" id="AET2Gv20454600.1">
    <property type="protein sequence ID" value="AET2Gv20454600.1"/>
    <property type="gene ID" value="AET2Gv20454600"/>
</dbReference>
<reference evidence="2" key="2">
    <citation type="journal article" date="2017" name="Nat. Plants">
        <title>The Aegilops tauschii genome reveals multiple impacts of transposons.</title>
        <authorList>
            <person name="Zhao G."/>
            <person name="Zou C."/>
            <person name="Li K."/>
            <person name="Wang K."/>
            <person name="Li T."/>
            <person name="Gao L."/>
            <person name="Zhang X."/>
            <person name="Wang H."/>
            <person name="Yang Z."/>
            <person name="Liu X."/>
            <person name="Jiang W."/>
            <person name="Mao L."/>
            <person name="Kong X."/>
            <person name="Jiao Y."/>
            <person name="Jia J."/>
        </authorList>
    </citation>
    <scope>NUCLEOTIDE SEQUENCE [LARGE SCALE GENOMIC DNA]</scope>
    <source>
        <strain evidence="2">cv. AL8/78</strain>
    </source>
</reference>
<accession>A0A453BCH3</accession>
<evidence type="ECO:0000313" key="2">
    <source>
        <dbReference type="Proteomes" id="UP000015105"/>
    </source>
</evidence>
<organism evidence="1 2">
    <name type="scientific">Aegilops tauschii subsp. strangulata</name>
    <name type="common">Goatgrass</name>
    <dbReference type="NCBI Taxonomy" id="200361"/>
    <lineage>
        <taxon>Eukaryota</taxon>
        <taxon>Viridiplantae</taxon>
        <taxon>Streptophyta</taxon>
        <taxon>Embryophyta</taxon>
        <taxon>Tracheophyta</taxon>
        <taxon>Spermatophyta</taxon>
        <taxon>Magnoliopsida</taxon>
        <taxon>Liliopsida</taxon>
        <taxon>Poales</taxon>
        <taxon>Poaceae</taxon>
        <taxon>BOP clade</taxon>
        <taxon>Pooideae</taxon>
        <taxon>Triticodae</taxon>
        <taxon>Triticeae</taxon>
        <taxon>Triticinae</taxon>
        <taxon>Aegilops</taxon>
    </lineage>
</organism>
<protein>
    <submittedName>
        <fullName evidence="1">Uncharacterized protein</fullName>
    </submittedName>
</protein>
<dbReference type="Gramene" id="AET2Gv20454600.1">
    <property type="protein sequence ID" value="AET2Gv20454600.1"/>
    <property type="gene ID" value="AET2Gv20454600"/>
</dbReference>
<proteinExistence type="predicted"/>
<reference evidence="2" key="1">
    <citation type="journal article" date="2014" name="Science">
        <title>Ancient hybridizations among the ancestral genomes of bread wheat.</title>
        <authorList>
            <consortium name="International Wheat Genome Sequencing Consortium,"/>
            <person name="Marcussen T."/>
            <person name="Sandve S.R."/>
            <person name="Heier L."/>
            <person name="Spannagl M."/>
            <person name="Pfeifer M."/>
            <person name="Jakobsen K.S."/>
            <person name="Wulff B.B."/>
            <person name="Steuernagel B."/>
            <person name="Mayer K.F."/>
            <person name="Olsen O.A."/>
        </authorList>
    </citation>
    <scope>NUCLEOTIDE SEQUENCE [LARGE SCALE GENOMIC DNA]</scope>
    <source>
        <strain evidence="2">cv. AL8/78</strain>
    </source>
</reference>
<reference evidence="1" key="3">
    <citation type="journal article" date="2017" name="Nature">
        <title>Genome sequence of the progenitor of the wheat D genome Aegilops tauschii.</title>
        <authorList>
            <person name="Luo M.C."/>
            <person name="Gu Y.Q."/>
            <person name="Puiu D."/>
            <person name="Wang H."/>
            <person name="Twardziok S.O."/>
            <person name="Deal K.R."/>
            <person name="Huo N."/>
            <person name="Zhu T."/>
            <person name="Wang L."/>
            <person name="Wang Y."/>
            <person name="McGuire P.E."/>
            <person name="Liu S."/>
            <person name="Long H."/>
            <person name="Ramasamy R.K."/>
            <person name="Rodriguez J.C."/>
            <person name="Van S.L."/>
            <person name="Yuan L."/>
            <person name="Wang Z."/>
            <person name="Xia Z."/>
            <person name="Xiao L."/>
            <person name="Anderson O.D."/>
            <person name="Ouyang S."/>
            <person name="Liang Y."/>
            <person name="Zimin A.V."/>
            <person name="Pertea G."/>
            <person name="Qi P."/>
            <person name="Bennetzen J.L."/>
            <person name="Dai X."/>
            <person name="Dawson M.W."/>
            <person name="Muller H.G."/>
            <person name="Kugler K."/>
            <person name="Rivarola-Duarte L."/>
            <person name="Spannagl M."/>
            <person name="Mayer K.F.X."/>
            <person name="Lu F.H."/>
            <person name="Bevan M.W."/>
            <person name="Leroy P."/>
            <person name="Li P."/>
            <person name="You F.M."/>
            <person name="Sun Q."/>
            <person name="Liu Z."/>
            <person name="Lyons E."/>
            <person name="Wicker T."/>
            <person name="Salzberg S.L."/>
            <person name="Devos K.M."/>
            <person name="Dvorak J."/>
        </authorList>
    </citation>
    <scope>NUCLEOTIDE SEQUENCE [LARGE SCALE GENOMIC DNA]</scope>
    <source>
        <strain evidence="1">cv. AL8/78</strain>
    </source>
</reference>
<evidence type="ECO:0000313" key="1">
    <source>
        <dbReference type="EnsemblPlants" id="AET2Gv20454600.1"/>
    </source>
</evidence>
<sequence length="57" mass="6402">MACHESGVTAQQRADLFVGGLPDHIRVDVELRGPQDLQSAMYYARAFERRAVAIQQE</sequence>